<organism evidence="1 2">
    <name type="scientific">Listeria monocytogenes</name>
    <dbReference type="NCBI Taxonomy" id="1639"/>
    <lineage>
        <taxon>Bacteria</taxon>
        <taxon>Bacillati</taxon>
        <taxon>Bacillota</taxon>
        <taxon>Bacilli</taxon>
        <taxon>Bacillales</taxon>
        <taxon>Listeriaceae</taxon>
        <taxon>Listeria</taxon>
    </lineage>
</organism>
<dbReference type="AlphaFoldDB" id="A0A7U8DPZ5"/>
<dbReference type="Proteomes" id="UP000540417">
    <property type="component" value="Unassembled WGS sequence"/>
</dbReference>
<comment type="caution">
    <text evidence="1">The sequence shown here is derived from an EMBL/GenBank/DDBJ whole genome shotgun (WGS) entry which is preliminary data.</text>
</comment>
<evidence type="ECO:0000313" key="1">
    <source>
        <dbReference type="EMBL" id="EAH4373457.1"/>
    </source>
</evidence>
<gene>
    <name evidence="1" type="ORF">E5H26_12205</name>
</gene>
<accession>A0A7U8DPZ5</accession>
<protein>
    <recommendedName>
        <fullName evidence="3">HEAT repeat domain-containing protein</fullName>
    </recommendedName>
</protein>
<sequence length="139" mass="16413">MFGKLDTYLLDFINENSSEDFWYDYAYLQAQDLLNNFTQSDWAELHQNIDTKSDLWKIRVAYCIDEDTGMNGFEFLLSLMNDSDDVVEYAIDSLRSFDSEEYKNIIHSNRMLKIKTQKLLENASLPVKRVLEAFLQQNK</sequence>
<dbReference type="EMBL" id="AABGVJ010000003">
    <property type="protein sequence ID" value="EAH4373457.1"/>
    <property type="molecule type" value="Genomic_DNA"/>
</dbReference>
<name>A0A7U8DPZ5_LISMN</name>
<proteinExistence type="predicted"/>
<dbReference type="RefSeq" id="WP_003772550.1">
    <property type="nucleotide sequence ID" value="NZ_CP168862.1"/>
</dbReference>
<reference evidence="1 2" key="1">
    <citation type="submission" date="2019-04" db="EMBL/GenBank/DDBJ databases">
        <authorList>
            <consortium name="GenomeTrakr: Next Generation Sequencing Network for Food Pathogen Tracability"/>
        </authorList>
    </citation>
    <scope>NUCLEOTIDE SEQUENCE [LARGE SCALE GENOMIC DNA]</scope>
    <source>
        <strain evidence="1 2">LS1419</strain>
    </source>
</reference>
<evidence type="ECO:0008006" key="3">
    <source>
        <dbReference type="Google" id="ProtNLM"/>
    </source>
</evidence>
<evidence type="ECO:0000313" key="2">
    <source>
        <dbReference type="Proteomes" id="UP000540417"/>
    </source>
</evidence>